<dbReference type="Pfam" id="PF00849">
    <property type="entry name" value="PseudoU_synth_2"/>
    <property type="match status" value="1"/>
</dbReference>
<dbReference type="GO" id="GO:0140098">
    <property type="term" value="F:catalytic activity, acting on RNA"/>
    <property type="evidence" value="ECO:0007669"/>
    <property type="project" value="UniProtKB-ARBA"/>
</dbReference>
<sequence>MAMQSPLPVRNGVNATRLRLPRTGSWATVAEYLLERFGHVDPEGILRRFDDQQIVGLGGVPLTRQTPLGEHEFIWYYRTLPVEAPIPFEAKILHQDEHLLVVDKPHFLPTTPGGRFIQESALVRLRNQTGIDDLVPMHRLDRATAGVILFAVNPQTRGDYQMLFERREIAKRYKAVVALQPGEGLETGRVLQPNGEHSQVKSQSELRELLAGMPLAFENRMTKVKGQLRSVVEDGQPNAQTLINVEAIGTSSGFHAGLEVALMDLEPRSGKTHQLRVHLASLGLGIINDAFYPRLWDLAPDDYQRPLQLLAHTISFTDPLTGIERSFSSEQQLLESPQLSSALLNGGELP</sequence>
<dbReference type="PANTHER" id="PTHR21600">
    <property type="entry name" value="MITOCHONDRIAL RNA PSEUDOURIDINE SYNTHASE"/>
    <property type="match status" value="1"/>
</dbReference>
<dbReference type="Gene3D" id="3.30.2350.10">
    <property type="entry name" value="Pseudouridine synthase"/>
    <property type="match status" value="1"/>
</dbReference>
<name>A0A4Y8TRG8_9MICC</name>
<feature type="domain" description="Pseudouridine synthase RsuA/RluA-like" evidence="4">
    <location>
        <begin position="98"/>
        <end position="281"/>
    </location>
</feature>
<dbReference type="GO" id="GO:0009982">
    <property type="term" value="F:pseudouridine synthase activity"/>
    <property type="evidence" value="ECO:0007669"/>
    <property type="project" value="InterPro"/>
</dbReference>
<reference evidence="5 6" key="1">
    <citation type="submission" date="2019-03" db="EMBL/GenBank/DDBJ databases">
        <title>Glutamicibacter sp. LJH19 genome.</title>
        <authorList>
            <person name="Sinai Borker S."/>
            <person name="Kumar R."/>
        </authorList>
    </citation>
    <scope>NUCLEOTIDE SEQUENCE [LARGE SCALE GENOMIC DNA]</scope>
    <source>
        <strain evidence="5 6">LJH19</strain>
    </source>
</reference>
<organism evidence="5 6">
    <name type="scientific">Glutamicibacter arilaitensis</name>
    <dbReference type="NCBI Taxonomy" id="256701"/>
    <lineage>
        <taxon>Bacteria</taxon>
        <taxon>Bacillati</taxon>
        <taxon>Actinomycetota</taxon>
        <taxon>Actinomycetes</taxon>
        <taxon>Micrococcales</taxon>
        <taxon>Micrococcaceae</taxon>
        <taxon>Glutamicibacter</taxon>
    </lineage>
</organism>
<proteinExistence type="predicted"/>
<dbReference type="SUPFAM" id="SSF55120">
    <property type="entry name" value="Pseudouridine synthase"/>
    <property type="match status" value="1"/>
</dbReference>
<comment type="catalytic activity">
    <reaction evidence="1">
        <text>a uridine in RNA = a pseudouridine in RNA</text>
        <dbReference type="Rhea" id="RHEA:48348"/>
        <dbReference type="Rhea" id="RHEA-COMP:12068"/>
        <dbReference type="Rhea" id="RHEA-COMP:12069"/>
        <dbReference type="ChEBI" id="CHEBI:65314"/>
        <dbReference type="ChEBI" id="CHEBI:65315"/>
    </reaction>
</comment>
<dbReference type="InterPro" id="IPR020103">
    <property type="entry name" value="PsdUridine_synth_cat_dom_sf"/>
</dbReference>
<protein>
    <recommendedName>
        <fullName evidence="2">RNA pseudouridylate synthase</fullName>
    </recommendedName>
    <alternativeName>
        <fullName evidence="3">RNA-uridine isomerase</fullName>
    </alternativeName>
</protein>
<dbReference type="PANTHER" id="PTHR21600:SF84">
    <property type="entry name" value="PSEUDOURIDINE SYNTHASE RSUA_RLUA-LIKE DOMAIN-CONTAINING PROTEIN"/>
    <property type="match status" value="1"/>
</dbReference>
<evidence type="ECO:0000256" key="1">
    <source>
        <dbReference type="ARBA" id="ARBA00000073"/>
    </source>
</evidence>
<dbReference type="Proteomes" id="UP000297638">
    <property type="component" value="Unassembled WGS sequence"/>
</dbReference>
<dbReference type="GO" id="GO:0003723">
    <property type="term" value="F:RNA binding"/>
    <property type="evidence" value="ECO:0007669"/>
    <property type="project" value="InterPro"/>
</dbReference>
<dbReference type="EMBL" id="SPDS01000003">
    <property type="protein sequence ID" value="TFH54491.1"/>
    <property type="molecule type" value="Genomic_DNA"/>
</dbReference>
<evidence type="ECO:0000256" key="2">
    <source>
        <dbReference type="ARBA" id="ARBA00031870"/>
    </source>
</evidence>
<dbReference type="InterPro" id="IPR050188">
    <property type="entry name" value="RluA_PseudoU_synthase"/>
</dbReference>
<accession>A0A4Y8TRG8</accession>
<evidence type="ECO:0000256" key="3">
    <source>
        <dbReference type="ARBA" id="ARBA00033164"/>
    </source>
</evidence>
<gene>
    <name evidence="5" type="ORF">EXY26_15660</name>
</gene>
<comment type="caution">
    <text evidence="5">The sequence shown here is derived from an EMBL/GenBank/DDBJ whole genome shotgun (WGS) entry which is preliminary data.</text>
</comment>
<dbReference type="AlphaFoldDB" id="A0A4Y8TRG8"/>
<evidence type="ECO:0000259" key="4">
    <source>
        <dbReference type="Pfam" id="PF00849"/>
    </source>
</evidence>
<dbReference type="GO" id="GO:0000455">
    <property type="term" value="P:enzyme-directed rRNA pseudouridine synthesis"/>
    <property type="evidence" value="ECO:0007669"/>
    <property type="project" value="TreeGrafter"/>
</dbReference>
<dbReference type="InterPro" id="IPR006145">
    <property type="entry name" value="PsdUridine_synth_RsuA/RluA"/>
</dbReference>
<evidence type="ECO:0000313" key="6">
    <source>
        <dbReference type="Proteomes" id="UP000297638"/>
    </source>
</evidence>
<evidence type="ECO:0000313" key="5">
    <source>
        <dbReference type="EMBL" id="TFH54491.1"/>
    </source>
</evidence>